<dbReference type="PANTHER" id="PTHR43677">
    <property type="entry name" value="SHORT-CHAIN DEHYDROGENASE/REDUCTASE"/>
    <property type="match status" value="1"/>
</dbReference>
<protein>
    <submittedName>
        <fullName evidence="2">NADPH:quinone oxidoreductase family protein</fullName>
    </submittedName>
</protein>
<keyword evidence="3" id="KW-1185">Reference proteome</keyword>
<comment type="caution">
    <text evidence="2">The sequence shown here is derived from an EMBL/GenBank/DDBJ whole genome shotgun (WGS) entry which is preliminary data.</text>
</comment>
<dbReference type="SUPFAM" id="SSF50129">
    <property type="entry name" value="GroES-like"/>
    <property type="match status" value="1"/>
</dbReference>
<dbReference type="SUPFAM" id="SSF51735">
    <property type="entry name" value="NAD(P)-binding Rossmann-fold domains"/>
    <property type="match status" value="1"/>
</dbReference>
<dbReference type="PANTHER" id="PTHR43677:SF4">
    <property type="entry name" value="QUINONE OXIDOREDUCTASE-LIKE PROTEIN 2"/>
    <property type="match status" value="1"/>
</dbReference>
<evidence type="ECO:0000259" key="1">
    <source>
        <dbReference type="SMART" id="SM00829"/>
    </source>
</evidence>
<feature type="domain" description="Enoyl reductase (ER)" evidence="1">
    <location>
        <begin position="10"/>
        <end position="322"/>
    </location>
</feature>
<dbReference type="Pfam" id="PF00107">
    <property type="entry name" value="ADH_zinc_N"/>
    <property type="match status" value="1"/>
</dbReference>
<dbReference type="RefSeq" id="WP_176803743.1">
    <property type="nucleotide sequence ID" value="NZ_JABXYJ010000005.1"/>
</dbReference>
<proteinExistence type="predicted"/>
<dbReference type="AlphaFoldDB" id="A0A850QGU3"/>
<organism evidence="2 3">
    <name type="scientific">Undibacterium oligocarboniphilum</name>
    <dbReference type="NCBI Taxonomy" id="666702"/>
    <lineage>
        <taxon>Bacteria</taxon>
        <taxon>Pseudomonadati</taxon>
        <taxon>Pseudomonadota</taxon>
        <taxon>Betaproteobacteria</taxon>
        <taxon>Burkholderiales</taxon>
        <taxon>Oxalobacteraceae</taxon>
        <taxon>Undibacterium</taxon>
    </lineage>
</organism>
<dbReference type="InterPro" id="IPR036291">
    <property type="entry name" value="NAD(P)-bd_dom_sf"/>
</dbReference>
<evidence type="ECO:0000313" key="3">
    <source>
        <dbReference type="Proteomes" id="UP000588051"/>
    </source>
</evidence>
<dbReference type="Gene3D" id="3.90.180.10">
    <property type="entry name" value="Medium-chain alcohol dehydrogenases, catalytic domain"/>
    <property type="match status" value="1"/>
</dbReference>
<name>A0A850QGU3_9BURK</name>
<dbReference type="InterPro" id="IPR013154">
    <property type="entry name" value="ADH-like_N"/>
</dbReference>
<evidence type="ECO:0000313" key="2">
    <source>
        <dbReference type="EMBL" id="NVO78217.1"/>
    </source>
</evidence>
<dbReference type="Gene3D" id="3.40.50.720">
    <property type="entry name" value="NAD(P)-binding Rossmann-like Domain"/>
    <property type="match status" value="1"/>
</dbReference>
<dbReference type="CDD" id="cd08241">
    <property type="entry name" value="QOR1"/>
    <property type="match status" value="1"/>
</dbReference>
<dbReference type="InterPro" id="IPR051397">
    <property type="entry name" value="Zn-ADH-like_protein"/>
</dbReference>
<dbReference type="SMART" id="SM00829">
    <property type="entry name" value="PKS_ER"/>
    <property type="match status" value="1"/>
</dbReference>
<dbReference type="InterPro" id="IPR011032">
    <property type="entry name" value="GroES-like_sf"/>
</dbReference>
<dbReference type="InterPro" id="IPR020843">
    <property type="entry name" value="ER"/>
</dbReference>
<accession>A0A850QGU3</accession>
<gene>
    <name evidence="2" type="ORF">HV832_10270</name>
</gene>
<dbReference type="GO" id="GO:0016491">
    <property type="term" value="F:oxidoreductase activity"/>
    <property type="evidence" value="ECO:0007669"/>
    <property type="project" value="InterPro"/>
</dbReference>
<reference evidence="2 3" key="1">
    <citation type="submission" date="2020-06" db="EMBL/GenBank/DDBJ databases">
        <authorList>
            <person name="Qiu C."/>
            <person name="Liu Z."/>
        </authorList>
    </citation>
    <scope>NUCLEOTIDE SEQUENCE [LARGE SCALE GENOMIC DNA]</scope>
    <source>
        <strain evidence="2 3">EM 1</strain>
    </source>
</reference>
<dbReference type="Proteomes" id="UP000588051">
    <property type="component" value="Unassembled WGS sequence"/>
</dbReference>
<dbReference type="EMBL" id="JABXYJ010000005">
    <property type="protein sequence ID" value="NVO78217.1"/>
    <property type="molecule type" value="Genomic_DNA"/>
</dbReference>
<sequence length="326" mass="34579">MKAVVCKNWGLPDTLEITEIPDLIPGPGEVAIQVKAAGVNFPDVLIIQNKYQFKPELPFTPGSELSGIVYATGEGVSHVKTGDKVIAFIGQGAFAQQVVASASAVIPMPPGMDFDTAAAITLTYGTSHHAVVDRAQLKAGETMLVLGAAGGVGLAAIEIGKALGARVIAAASTDEKLEICKQHGADITINYSTSDLREAIKNATDGKGPDVIYDPVGGIYAEPAFRSIAWRGRYLVVGFANGEIPKLPLNLTLLKGASLVGVFWGEFARREPKANMAAMREMMGWLAEGKIRPHISARYALHETPQALNDIAARKVTGKVIIQPER</sequence>
<dbReference type="InterPro" id="IPR013149">
    <property type="entry name" value="ADH-like_C"/>
</dbReference>
<dbReference type="Pfam" id="PF08240">
    <property type="entry name" value="ADH_N"/>
    <property type="match status" value="1"/>
</dbReference>